<keyword evidence="3" id="KW-0456">Lyase</keyword>
<dbReference type="NCBIfam" id="TIGR00126">
    <property type="entry name" value="deoC"/>
    <property type="match status" value="1"/>
</dbReference>
<proteinExistence type="predicted"/>
<dbReference type="Gene3D" id="3.20.20.70">
    <property type="entry name" value="Aldolase class I"/>
    <property type="match status" value="1"/>
</dbReference>
<dbReference type="PANTHER" id="PTHR10889:SF1">
    <property type="entry name" value="DEOXYRIBOSE-PHOSPHATE ALDOLASE"/>
    <property type="match status" value="1"/>
</dbReference>
<dbReference type="Pfam" id="PF01791">
    <property type="entry name" value="DeoC"/>
    <property type="match status" value="1"/>
</dbReference>
<dbReference type="InterPro" id="IPR013785">
    <property type="entry name" value="Aldolase_TIM"/>
</dbReference>
<dbReference type="EMBL" id="RYZS01000001">
    <property type="protein sequence ID" value="RVU95698.1"/>
    <property type="molecule type" value="Genomic_DNA"/>
</dbReference>
<dbReference type="GO" id="GO:0004139">
    <property type="term" value="F:deoxyribose-phosphate aldolase activity"/>
    <property type="evidence" value="ECO:0007669"/>
    <property type="project" value="UniProtKB-UniRule"/>
</dbReference>
<evidence type="ECO:0000256" key="2">
    <source>
        <dbReference type="ARBA" id="ARBA00023270"/>
    </source>
</evidence>
<dbReference type="GO" id="GO:0005737">
    <property type="term" value="C:cytoplasm"/>
    <property type="evidence" value="ECO:0007669"/>
    <property type="project" value="InterPro"/>
</dbReference>
<keyword evidence="2" id="KW-0704">Schiff base</keyword>
<dbReference type="Proteomes" id="UP000288388">
    <property type="component" value="Unassembled WGS sequence"/>
</dbReference>
<dbReference type="SUPFAM" id="SSF51569">
    <property type="entry name" value="Aldolase"/>
    <property type="match status" value="1"/>
</dbReference>
<sequence length="223" mass="24422">MITLFQFSRMLDATLSHAGATMDETLELIELAKHYHFYSIIGPRCYVPLMEESLKGTDTIVGAGCSFPAGHDPTVIKAAYAKLLVEQGAKEIDMVLNIGFLKSKMYQEAEADILAVKGAIGESIPLKCIIETPVLIDHEIREASHIVLDSGIEYIKTATGFQGKTTIQHVKILSEEIRGKIKIKASGGIKNSEAISQMLDLGVSRFGISLTNVMKIIEELQNE</sequence>
<evidence type="ECO:0000313" key="3">
    <source>
        <dbReference type="EMBL" id="RVU95698.1"/>
    </source>
</evidence>
<accession>A0A437UQ16</accession>
<dbReference type="SMART" id="SM01133">
    <property type="entry name" value="DeoC"/>
    <property type="match status" value="1"/>
</dbReference>
<evidence type="ECO:0000256" key="1">
    <source>
        <dbReference type="ARBA" id="ARBA00022490"/>
    </source>
</evidence>
<keyword evidence="1" id="KW-0963">Cytoplasm</keyword>
<evidence type="ECO:0000313" key="4">
    <source>
        <dbReference type="Proteomes" id="UP000288388"/>
    </source>
</evidence>
<dbReference type="GO" id="GO:0009264">
    <property type="term" value="P:deoxyribonucleotide catabolic process"/>
    <property type="evidence" value="ECO:0007669"/>
    <property type="project" value="UniProtKB-UniRule"/>
</dbReference>
<comment type="caution">
    <text evidence="3">The sequence shown here is derived from an EMBL/GenBank/DDBJ whole genome shotgun (WGS) entry which is preliminary data.</text>
</comment>
<dbReference type="PIRSF" id="PIRSF001357">
    <property type="entry name" value="DeoC"/>
    <property type="match status" value="1"/>
</dbReference>
<dbReference type="GO" id="GO:0016052">
    <property type="term" value="P:carbohydrate catabolic process"/>
    <property type="evidence" value="ECO:0007669"/>
    <property type="project" value="TreeGrafter"/>
</dbReference>
<dbReference type="InterPro" id="IPR011343">
    <property type="entry name" value="DeoC"/>
</dbReference>
<reference evidence="3 4" key="1">
    <citation type="submission" date="2018-12" db="EMBL/GenBank/DDBJ databases">
        <title>A novel vanA-carrying plasmid in a clinical isolate of Enterococcus avium.</title>
        <authorList>
            <person name="Bernasconi O.J."/>
            <person name="Luzzaro F."/>
            <person name="Endimiani A."/>
        </authorList>
    </citation>
    <scope>NUCLEOTIDE SEQUENCE [LARGE SCALE GENOMIC DNA]</scope>
    <source>
        <strain evidence="3 4">LC0559/18</strain>
    </source>
</reference>
<gene>
    <name evidence="3" type="primary">deoC</name>
    <name evidence="3" type="ORF">EK398_13060</name>
</gene>
<dbReference type="PANTHER" id="PTHR10889">
    <property type="entry name" value="DEOXYRIBOSE-PHOSPHATE ALDOLASE"/>
    <property type="match status" value="1"/>
</dbReference>
<dbReference type="InterPro" id="IPR002915">
    <property type="entry name" value="DeoC/FbaB/LacD_aldolase"/>
</dbReference>
<name>A0A437UQ16_ENTAV</name>
<dbReference type="AlphaFoldDB" id="A0A437UQ16"/>
<organism evidence="3 4">
    <name type="scientific">Enterococcus avium</name>
    <name type="common">Streptococcus avium</name>
    <dbReference type="NCBI Taxonomy" id="33945"/>
    <lineage>
        <taxon>Bacteria</taxon>
        <taxon>Bacillati</taxon>
        <taxon>Bacillota</taxon>
        <taxon>Bacilli</taxon>
        <taxon>Lactobacillales</taxon>
        <taxon>Enterococcaceae</taxon>
        <taxon>Enterococcus</taxon>
    </lineage>
</organism>
<dbReference type="RefSeq" id="WP_016179829.1">
    <property type="nucleotide sequence ID" value="NZ_JAQEWR010000090.1"/>
</dbReference>
<dbReference type="EC" id="4.1.2.4" evidence="3"/>
<protein>
    <submittedName>
        <fullName evidence="3">Deoxyribose-phosphate aldolase</fullName>
        <ecNumber evidence="3">4.1.2.4</ecNumber>
    </submittedName>
</protein>